<feature type="transmembrane region" description="Helical" evidence="7">
    <location>
        <begin position="283"/>
        <end position="305"/>
    </location>
</feature>
<keyword evidence="4 7" id="KW-0812">Transmembrane</keyword>
<evidence type="ECO:0000256" key="6">
    <source>
        <dbReference type="ARBA" id="ARBA00023136"/>
    </source>
</evidence>
<dbReference type="Pfam" id="PF13440">
    <property type="entry name" value="Polysacc_synt_3"/>
    <property type="match status" value="1"/>
</dbReference>
<feature type="transmembrane region" description="Helical" evidence="7">
    <location>
        <begin position="446"/>
        <end position="471"/>
    </location>
</feature>
<evidence type="ECO:0000256" key="2">
    <source>
        <dbReference type="ARBA" id="ARBA00007430"/>
    </source>
</evidence>
<dbReference type="GO" id="GO:0005886">
    <property type="term" value="C:plasma membrane"/>
    <property type="evidence" value="ECO:0007669"/>
    <property type="project" value="UniProtKB-SubCell"/>
</dbReference>
<feature type="transmembrane region" description="Helical" evidence="7">
    <location>
        <begin position="44"/>
        <end position="67"/>
    </location>
</feature>
<evidence type="ECO:0000313" key="9">
    <source>
        <dbReference type="Proteomes" id="UP000019812"/>
    </source>
</evidence>
<feature type="transmembrane region" description="Helical" evidence="7">
    <location>
        <begin position="412"/>
        <end position="434"/>
    </location>
</feature>
<feature type="transmembrane region" description="Helical" evidence="7">
    <location>
        <begin position="356"/>
        <end position="375"/>
    </location>
</feature>
<name>A0A084XWP0_9PROT</name>
<dbReference type="AlphaFoldDB" id="A0A084XWP0"/>
<keyword evidence="5 7" id="KW-1133">Transmembrane helix</keyword>
<dbReference type="RefSeq" id="WP_273703884.1">
    <property type="nucleotide sequence ID" value="NZ_JDSS02000037.1"/>
</dbReference>
<feature type="transmembrane region" description="Helical" evidence="7">
    <location>
        <begin position="317"/>
        <end position="336"/>
    </location>
</feature>
<feature type="transmembrane region" description="Helical" evidence="7">
    <location>
        <begin position="114"/>
        <end position="136"/>
    </location>
</feature>
<proteinExistence type="inferred from homology"/>
<keyword evidence="3" id="KW-1003">Cell membrane</keyword>
<dbReference type="PANTHER" id="PTHR30250">
    <property type="entry name" value="PST FAMILY PREDICTED COLANIC ACID TRANSPORTER"/>
    <property type="match status" value="1"/>
</dbReference>
<feature type="transmembrane region" description="Helical" evidence="7">
    <location>
        <begin position="88"/>
        <end position="108"/>
    </location>
</feature>
<reference evidence="8 9" key="1">
    <citation type="submission" date="2014-07" db="EMBL/GenBank/DDBJ databases">
        <title>Expanding our view of genomic diversity in Candidatus Accumulibacter clades.</title>
        <authorList>
            <person name="Skennerton C.T."/>
            <person name="Barr J.J."/>
            <person name="Slater F.R."/>
            <person name="Bond P.L."/>
            <person name="Tyson G.W."/>
        </authorList>
    </citation>
    <scope>NUCLEOTIDE SEQUENCE [LARGE SCALE GENOMIC DNA]</scope>
    <source>
        <strain evidence="9">SK-01</strain>
    </source>
</reference>
<comment type="subcellular location">
    <subcellularLocation>
        <location evidence="1">Cell membrane</location>
        <topology evidence="1">Multi-pass membrane protein</topology>
    </subcellularLocation>
</comment>
<organism evidence="8 9">
    <name type="scientific">Candidatus Accumulibacter vicinus</name>
    <dbReference type="NCBI Taxonomy" id="2954382"/>
    <lineage>
        <taxon>Bacteria</taxon>
        <taxon>Pseudomonadati</taxon>
        <taxon>Pseudomonadota</taxon>
        <taxon>Betaproteobacteria</taxon>
        <taxon>Candidatus Accumulibacter</taxon>
    </lineage>
</organism>
<accession>A0A084XWP0</accession>
<dbReference type="CDD" id="cd13127">
    <property type="entry name" value="MATE_tuaB_like"/>
    <property type="match status" value="1"/>
</dbReference>
<evidence type="ECO:0000256" key="3">
    <source>
        <dbReference type="ARBA" id="ARBA00022475"/>
    </source>
</evidence>
<dbReference type="InterPro" id="IPR050833">
    <property type="entry name" value="Poly_Biosynth_Transport"/>
</dbReference>
<dbReference type="Proteomes" id="UP000019812">
    <property type="component" value="Unassembled WGS sequence"/>
</dbReference>
<evidence type="ECO:0000256" key="5">
    <source>
        <dbReference type="ARBA" id="ARBA00022989"/>
    </source>
</evidence>
<feature type="transmembrane region" description="Helical" evidence="7">
    <location>
        <begin position="148"/>
        <end position="167"/>
    </location>
</feature>
<feature type="transmembrane region" description="Helical" evidence="7">
    <location>
        <begin position="381"/>
        <end position="400"/>
    </location>
</feature>
<dbReference type="EMBL" id="JDSS02000037">
    <property type="protein sequence ID" value="KFB66884.1"/>
    <property type="molecule type" value="Genomic_DNA"/>
</dbReference>
<gene>
    <name evidence="8" type="primary">wzxC</name>
    <name evidence="8" type="ORF">CAPSK01_003823</name>
</gene>
<protein>
    <submittedName>
        <fullName evidence="8">Lipopolysaccharide biosynthesis protein WzxC</fullName>
    </submittedName>
</protein>
<dbReference type="STRING" id="1457154.CAPSK01_003823"/>
<sequence>MVQIGKHVTIGALWMVGMRLIDRGIGLVSMFVLARLLSPDDFGVVAMAMTVFGVIEIGGQFGFDIALIRNRQASRAHYDSAWSMSVGYGVFTAIALAALAIPAAIFFNEPRLQSIMLALAAIALVQGFENIGVIDFRKNFRFGDDFQLMFWKKISSFVVGLSFAYLLNTYWALVLGIAASRITGVFLSYALHSYRPRFDLSEARGLLVFSRWILLKGIIDYAIDRGPDFIIGRFLGANALGLYRVARDISTLPTTELMFPIMRAVFPGYAAVAHDRQMLANSFMMVQGSILMITLPAGVGMVMLADPIVKLLLGPKWIPAVPLIQVLGLYGILTIFQATNTSVFNVLGKPHWGAALKAAEVLFLLPAMFTLYALGYQLVEIAWAIVGAQVLVIPAGILMTRQLLKVGFRDRLAVAWRPVIASAIMALILAWQFMQTDLEVSAASASWLLFKAIPTGMIVFASTILLLWTIAGAPDGPERHLLAMVKGWFPRGLSRRV</sequence>
<comment type="similarity">
    <text evidence="2">Belongs to the polysaccharide synthase family.</text>
</comment>
<feature type="transmembrane region" description="Helical" evidence="7">
    <location>
        <begin position="20"/>
        <end position="38"/>
    </location>
</feature>
<evidence type="ECO:0000256" key="1">
    <source>
        <dbReference type="ARBA" id="ARBA00004651"/>
    </source>
</evidence>
<evidence type="ECO:0000256" key="7">
    <source>
        <dbReference type="SAM" id="Phobius"/>
    </source>
</evidence>
<evidence type="ECO:0000256" key="4">
    <source>
        <dbReference type="ARBA" id="ARBA00022692"/>
    </source>
</evidence>
<dbReference type="PANTHER" id="PTHR30250:SF10">
    <property type="entry name" value="LIPOPOLYSACCHARIDE BIOSYNTHESIS PROTEIN WZXC"/>
    <property type="match status" value="1"/>
</dbReference>
<evidence type="ECO:0000313" key="8">
    <source>
        <dbReference type="EMBL" id="KFB66884.1"/>
    </source>
</evidence>
<comment type="caution">
    <text evidence="8">The sequence shown here is derived from an EMBL/GenBank/DDBJ whole genome shotgun (WGS) entry which is preliminary data.</text>
</comment>
<keyword evidence="6 7" id="KW-0472">Membrane</keyword>